<comment type="caution">
    <text evidence="1">The sequence shown here is derived from an EMBL/GenBank/DDBJ whole genome shotgun (WGS) entry which is preliminary data.</text>
</comment>
<proteinExistence type="predicted"/>
<dbReference type="Proteomes" id="UP000324800">
    <property type="component" value="Unassembled WGS sequence"/>
</dbReference>
<reference evidence="1 2" key="1">
    <citation type="submission" date="2019-03" db="EMBL/GenBank/DDBJ databases">
        <title>Single cell metagenomics reveals metabolic interactions within the superorganism composed of flagellate Streblomastix strix and complex community of Bacteroidetes bacteria on its surface.</title>
        <authorList>
            <person name="Treitli S.C."/>
            <person name="Kolisko M."/>
            <person name="Husnik F."/>
            <person name="Keeling P."/>
            <person name="Hampl V."/>
        </authorList>
    </citation>
    <scope>NUCLEOTIDE SEQUENCE [LARGE SCALE GENOMIC DNA]</scope>
    <source>
        <strain evidence="1">ST1C</strain>
    </source>
</reference>
<name>A0A5J4W0F4_9EUKA</name>
<gene>
    <name evidence="1" type="ORF">EZS28_016486</name>
</gene>
<dbReference type="EMBL" id="SNRW01004159">
    <property type="protein sequence ID" value="KAA6387989.1"/>
    <property type="molecule type" value="Genomic_DNA"/>
</dbReference>
<evidence type="ECO:0000313" key="2">
    <source>
        <dbReference type="Proteomes" id="UP000324800"/>
    </source>
</evidence>
<dbReference type="AlphaFoldDB" id="A0A5J4W0F4"/>
<accession>A0A5J4W0F4</accession>
<sequence>MAPDTHPSQFLEQLPLQILVISAHVQVLPPSAEVKLQALERQNWHLSKNISSKSFCLTIDSSIQLSMSIFEAYFICTPSNIVSRSQATF</sequence>
<protein>
    <submittedName>
        <fullName evidence="1">Uncharacterized protein</fullName>
    </submittedName>
</protein>
<organism evidence="1 2">
    <name type="scientific">Streblomastix strix</name>
    <dbReference type="NCBI Taxonomy" id="222440"/>
    <lineage>
        <taxon>Eukaryota</taxon>
        <taxon>Metamonada</taxon>
        <taxon>Preaxostyla</taxon>
        <taxon>Oxymonadida</taxon>
        <taxon>Streblomastigidae</taxon>
        <taxon>Streblomastix</taxon>
    </lineage>
</organism>
<evidence type="ECO:0000313" key="1">
    <source>
        <dbReference type="EMBL" id="KAA6387989.1"/>
    </source>
</evidence>